<organism evidence="1 2">
    <name type="scientific">Leptonema illini</name>
    <dbReference type="NCBI Taxonomy" id="183"/>
    <lineage>
        <taxon>Bacteria</taxon>
        <taxon>Pseudomonadati</taxon>
        <taxon>Spirochaetota</taxon>
        <taxon>Spirochaetia</taxon>
        <taxon>Leptospirales</taxon>
        <taxon>Leptospiraceae</taxon>
        <taxon>Leptonema</taxon>
    </lineage>
</organism>
<gene>
    <name evidence="1" type="ORF">F9K24_00790</name>
</gene>
<reference evidence="1 2" key="1">
    <citation type="submission" date="2019-10" db="EMBL/GenBank/DDBJ databases">
        <title>Extracellular Electron Transfer in a Candidatus Methanoperedens spp. Enrichment Culture.</title>
        <authorList>
            <person name="Berger S."/>
            <person name="Rangel Shaw D."/>
            <person name="Berben T."/>
            <person name="In 'T Zandt M."/>
            <person name="Frank J."/>
            <person name="Reimann J."/>
            <person name="Jetten M.S.M."/>
            <person name="Welte C.U."/>
        </authorList>
    </citation>
    <scope>NUCLEOTIDE SEQUENCE [LARGE SCALE GENOMIC DNA]</scope>
    <source>
        <strain evidence="1">SB12</strain>
    </source>
</reference>
<name>A0A833H4N6_9LEPT</name>
<comment type="caution">
    <text evidence="1">The sequence shown here is derived from an EMBL/GenBank/DDBJ whole genome shotgun (WGS) entry which is preliminary data.</text>
</comment>
<proteinExistence type="predicted"/>
<accession>A0A833H4N6</accession>
<dbReference type="AlphaFoldDB" id="A0A833H4N6"/>
<protein>
    <submittedName>
        <fullName evidence="1">Uncharacterized protein</fullName>
    </submittedName>
</protein>
<dbReference type="EMBL" id="WBUI01000001">
    <property type="protein sequence ID" value="KAB2935296.1"/>
    <property type="molecule type" value="Genomic_DNA"/>
</dbReference>
<sequence>MSSGQANDDKLLEQAIALLHAHGFQTQKRLWAAGSTLHVFRRGAETDVLSPLAFSAYIILDLSQPEIMIPPVRLETKFADFLEAASFLIQTYGRDIPHEFP</sequence>
<dbReference type="Proteomes" id="UP000460298">
    <property type="component" value="Unassembled WGS sequence"/>
</dbReference>
<evidence type="ECO:0000313" key="2">
    <source>
        <dbReference type="Proteomes" id="UP000460298"/>
    </source>
</evidence>
<evidence type="ECO:0000313" key="1">
    <source>
        <dbReference type="EMBL" id="KAB2935296.1"/>
    </source>
</evidence>